<dbReference type="STRING" id="1576369.SAMN05421753_104317"/>
<organism evidence="1 2">
    <name type="scientific">Planctomicrobium piriforme</name>
    <dbReference type="NCBI Taxonomy" id="1576369"/>
    <lineage>
        <taxon>Bacteria</taxon>
        <taxon>Pseudomonadati</taxon>
        <taxon>Planctomycetota</taxon>
        <taxon>Planctomycetia</taxon>
        <taxon>Planctomycetales</taxon>
        <taxon>Planctomycetaceae</taxon>
        <taxon>Planctomicrobium</taxon>
    </lineage>
</organism>
<protein>
    <submittedName>
        <fullName evidence="1">Uncharacterized protein</fullName>
    </submittedName>
</protein>
<dbReference type="EMBL" id="FOQD01000004">
    <property type="protein sequence ID" value="SFI00877.1"/>
    <property type="molecule type" value="Genomic_DNA"/>
</dbReference>
<keyword evidence="2" id="KW-1185">Reference proteome</keyword>
<dbReference type="AlphaFoldDB" id="A0A1I3EPF8"/>
<accession>A0A1I3EPF8</accession>
<sequence length="122" mass="13732">MTPDLPMSADSESRLAQRLAPEDVRCGDFVTTLNEVVEVPSFVWYSEAANLAPDQMVRLTRRAEDAGVPYRVASICLPFVLVRGPAKQVRTLDLRQHQIVRLSKTYGKKVWKMLEPQTSASE</sequence>
<reference evidence="2" key="1">
    <citation type="submission" date="2016-10" db="EMBL/GenBank/DDBJ databases">
        <authorList>
            <person name="Varghese N."/>
            <person name="Submissions S."/>
        </authorList>
    </citation>
    <scope>NUCLEOTIDE SEQUENCE [LARGE SCALE GENOMIC DNA]</scope>
    <source>
        <strain evidence="2">DSM 26348</strain>
    </source>
</reference>
<evidence type="ECO:0000313" key="1">
    <source>
        <dbReference type="EMBL" id="SFI00877.1"/>
    </source>
</evidence>
<dbReference type="Proteomes" id="UP000199518">
    <property type="component" value="Unassembled WGS sequence"/>
</dbReference>
<proteinExistence type="predicted"/>
<name>A0A1I3EPF8_9PLAN</name>
<gene>
    <name evidence="1" type="ORF">SAMN05421753_104317</name>
</gene>
<evidence type="ECO:0000313" key="2">
    <source>
        <dbReference type="Proteomes" id="UP000199518"/>
    </source>
</evidence>